<name>A0ABX1TS03_9GAMM</name>
<evidence type="ECO:0000256" key="2">
    <source>
        <dbReference type="SAM" id="MobiDB-lite"/>
    </source>
</evidence>
<keyword evidence="1" id="KW-0472">Membrane</keyword>
<comment type="caution">
    <text evidence="4">The sequence shown here is derived from an EMBL/GenBank/DDBJ whole genome shotgun (WGS) entry which is preliminary data.</text>
</comment>
<feature type="region of interest" description="Disordered" evidence="2">
    <location>
        <begin position="40"/>
        <end position="70"/>
    </location>
</feature>
<feature type="domain" description="OmpA-like" evidence="3">
    <location>
        <begin position="76"/>
        <end position="193"/>
    </location>
</feature>
<dbReference type="PROSITE" id="PS51123">
    <property type="entry name" value="OMPA_2"/>
    <property type="match status" value="1"/>
</dbReference>
<sequence length="352" mass="38224">MGEVRSGRKGYTVANSRATLDPGDARPCLIGRGAGSIWHDTDSRGLRPPFSSFENGATHPTEKPSTMAQDIEPNPPGLALGENARLCNFVTNSSRLLLSHQRWVTSHAVPALRAAPESHIRLAGIASRLGNAHHNERLALSRAQAVGDFIEQQMQKSLRNLEIAGYGESISGGSARNDDGYYRAVIVVVAPFPVQLPANLIPQQNLKKPPDAPFNRLSPAKKKRARPDSQADQSAHQPAIRTPARCLVTNGDDGRGAGPGTQEHQSPHQQRVWPAARRLGSPTRKYSATRDHPPVNQSHDRHRLRAVARRLAALVARLEGALTSGQRLGTDESRRRGLARQAAREDARNATA</sequence>
<dbReference type="Proteomes" id="UP000760480">
    <property type="component" value="Unassembled WGS sequence"/>
</dbReference>
<dbReference type="EMBL" id="SPMZ01000066">
    <property type="protein sequence ID" value="NMQ20868.1"/>
    <property type="molecule type" value="Genomic_DNA"/>
</dbReference>
<evidence type="ECO:0000256" key="1">
    <source>
        <dbReference type="PROSITE-ProRule" id="PRU00473"/>
    </source>
</evidence>
<feature type="compositionally biased region" description="Basic and acidic residues" evidence="2">
    <location>
        <begin position="342"/>
        <end position="352"/>
    </location>
</feature>
<feature type="region of interest" description="Disordered" evidence="2">
    <location>
        <begin position="321"/>
        <end position="352"/>
    </location>
</feature>
<organism evidence="4 5">
    <name type="scientific">Candidatus Competibacter phosphatis</name>
    <dbReference type="NCBI Taxonomy" id="221280"/>
    <lineage>
        <taxon>Bacteria</taxon>
        <taxon>Pseudomonadati</taxon>
        <taxon>Pseudomonadota</taxon>
        <taxon>Gammaproteobacteria</taxon>
        <taxon>Candidatus Competibacteraceae</taxon>
        <taxon>Candidatus Competibacter</taxon>
    </lineage>
</organism>
<dbReference type="InterPro" id="IPR006665">
    <property type="entry name" value="OmpA-like"/>
</dbReference>
<dbReference type="Gene3D" id="3.30.1330.60">
    <property type="entry name" value="OmpA-like domain"/>
    <property type="match status" value="1"/>
</dbReference>
<proteinExistence type="predicted"/>
<feature type="region of interest" description="Disordered" evidence="2">
    <location>
        <begin position="203"/>
        <end position="301"/>
    </location>
</feature>
<dbReference type="InterPro" id="IPR036737">
    <property type="entry name" value="OmpA-like_sf"/>
</dbReference>
<keyword evidence="5" id="KW-1185">Reference proteome</keyword>
<dbReference type="SUPFAM" id="SSF103088">
    <property type="entry name" value="OmpA-like"/>
    <property type="match status" value="1"/>
</dbReference>
<protein>
    <recommendedName>
        <fullName evidence="3">OmpA-like domain-containing protein</fullName>
    </recommendedName>
</protein>
<gene>
    <name evidence="4" type="ORF">E4P82_17735</name>
</gene>
<evidence type="ECO:0000313" key="4">
    <source>
        <dbReference type="EMBL" id="NMQ20868.1"/>
    </source>
</evidence>
<accession>A0ABX1TS03</accession>
<evidence type="ECO:0000313" key="5">
    <source>
        <dbReference type="Proteomes" id="UP000760480"/>
    </source>
</evidence>
<evidence type="ECO:0000259" key="3">
    <source>
        <dbReference type="PROSITE" id="PS51123"/>
    </source>
</evidence>
<reference evidence="4 5" key="1">
    <citation type="submission" date="2019-03" db="EMBL/GenBank/DDBJ databases">
        <title>Metabolic reconstructions from genomes of highly enriched 'Candidatus Accumulibacter' and 'Candidatus Competibacter' bioreactor populations.</title>
        <authorList>
            <person name="Annavajhala M.K."/>
            <person name="Welles L."/>
            <person name="Abbas B."/>
            <person name="Sorokin D."/>
            <person name="Park H."/>
            <person name="Van Loosdrecht M."/>
            <person name="Chandran K."/>
        </authorList>
    </citation>
    <scope>NUCLEOTIDE SEQUENCE [LARGE SCALE GENOMIC DNA]</scope>
    <source>
        <strain evidence="4 5">SBR_G</strain>
    </source>
</reference>